<dbReference type="Proteomes" id="UP001369958">
    <property type="component" value="Chromosome"/>
</dbReference>
<keyword evidence="3" id="KW-1185">Reference proteome</keyword>
<accession>A0ABZ2HWC1</accession>
<evidence type="ECO:0000259" key="1">
    <source>
        <dbReference type="Pfam" id="PF13463"/>
    </source>
</evidence>
<dbReference type="Pfam" id="PF13463">
    <property type="entry name" value="HTH_27"/>
    <property type="match status" value="1"/>
</dbReference>
<gene>
    <name evidence="2" type="ORF">V6617_13095</name>
</gene>
<dbReference type="GO" id="GO:0003677">
    <property type="term" value="F:DNA binding"/>
    <property type="evidence" value="ECO:0007669"/>
    <property type="project" value="UniProtKB-KW"/>
</dbReference>
<proteinExistence type="predicted"/>
<dbReference type="SUPFAM" id="SSF46785">
    <property type="entry name" value="Winged helix' DNA-binding domain"/>
    <property type="match status" value="1"/>
</dbReference>
<dbReference type="InterPro" id="IPR011991">
    <property type="entry name" value="ArsR-like_HTH"/>
</dbReference>
<name>A0ABZ2HWC1_9HYPH</name>
<evidence type="ECO:0000313" key="2">
    <source>
        <dbReference type="EMBL" id="WWT31939.1"/>
    </source>
</evidence>
<dbReference type="RefSeq" id="WP_338607400.1">
    <property type="nucleotide sequence ID" value="NZ_CP146275.1"/>
</dbReference>
<organism evidence="2 3">
    <name type="scientific">Pelagibacterium nitratireducens</name>
    <dbReference type="NCBI Taxonomy" id="1046114"/>
    <lineage>
        <taxon>Bacteria</taxon>
        <taxon>Pseudomonadati</taxon>
        <taxon>Pseudomonadota</taxon>
        <taxon>Alphaproteobacteria</taxon>
        <taxon>Hyphomicrobiales</taxon>
        <taxon>Devosiaceae</taxon>
        <taxon>Pelagibacterium</taxon>
    </lineage>
</organism>
<reference evidence="2 3" key="1">
    <citation type="submission" date="2024-02" db="EMBL/GenBank/DDBJ databases">
        <title>Complete genome sequence of Pelagibacterium nitratireducens ZH15.</title>
        <authorList>
            <person name="Zhao L.H."/>
        </authorList>
    </citation>
    <scope>NUCLEOTIDE SEQUENCE [LARGE SCALE GENOMIC DNA]</scope>
    <source>
        <strain evidence="2 3">ZH15</strain>
    </source>
</reference>
<evidence type="ECO:0000313" key="3">
    <source>
        <dbReference type="Proteomes" id="UP001369958"/>
    </source>
</evidence>
<dbReference type="EMBL" id="CP146275">
    <property type="protein sequence ID" value="WWT31939.1"/>
    <property type="molecule type" value="Genomic_DNA"/>
</dbReference>
<keyword evidence="2" id="KW-0238">DNA-binding</keyword>
<dbReference type="InterPro" id="IPR000835">
    <property type="entry name" value="HTH_MarR-typ"/>
</dbReference>
<feature type="domain" description="HTH marR-type" evidence="1">
    <location>
        <begin position="52"/>
        <end position="115"/>
    </location>
</feature>
<dbReference type="Gene3D" id="1.10.10.10">
    <property type="entry name" value="Winged helix-like DNA-binding domain superfamily/Winged helix DNA-binding domain"/>
    <property type="match status" value="1"/>
</dbReference>
<dbReference type="InterPro" id="IPR036390">
    <property type="entry name" value="WH_DNA-bd_sf"/>
</dbReference>
<sequence>MSPKSDLDTDAVIMENSQLMTQFEQALSVSKNAFEQWVVRCGAAAGMKGYSALELLVLHKVSGKERPKRIADICFSIKIEDTHLVSYALRKLAKAGYVQSRKQGKETFYSATPAGGEVIDRYKAVRRKYLIRSLSMLSSSEVDLEHLASILHALSGIYEQAARNVEYSL</sequence>
<protein>
    <submittedName>
        <fullName evidence="2">Winged helix DNA-binding protein</fullName>
    </submittedName>
</protein>
<dbReference type="CDD" id="cd00090">
    <property type="entry name" value="HTH_ARSR"/>
    <property type="match status" value="1"/>
</dbReference>
<dbReference type="InterPro" id="IPR036388">
    <property type="entry name" value="WH-like_DNA-bd_sf"/>
</dbReference>